<feature type="region of interest" description="Disordered" evidence="1">
    <location>
        <begin position="40"/>
        <end position="59"/>
    </location>
</feature>
<name>A0A1A8XNY3_9PROT</name>
<dbReference type="PROSITE" id="PS50828">
    <property type="entry name" value="SMR"/>
    <property type="match status" value="1"/>
</dbReference>
<dbReference type="PANTHER" id="PTHR35562:SF2">
    <property type="entry name" value="DNA ENDONUCLEASE SMRA-RELATED"/>
    <property type="match status" value="1"/>
</dbReference>
<keyword evidence="4" id="KW-1185">Reference proteome</keyword>
<protein>
    <submittedName>
        <fullName evidence="3">Smr protein/MutS2</fullName>
    </submittedName>
</protein>
<dbReference type="Pfam" id="PF01713">
    <property type="entry name" value="Smr"/>
    <property type="match status" value="1"/>
</dbReference>
<dbReference type="InterPro" id="IPR036063">
    <property type="entry name" value="Smr_dom_sf"/>
</dbReference>
<gene>
    <name evidence="3" type="ORF">ACCAA_310085</name>
</gene>
<sequence length="200" mass="21916">MPMRALAARDRRLAMTQARSLNPDDQAAFRAAVDGATPLPKANRVSFEAPKPSPRPRQRELDEAAVIAELMRAPLAIDDWLDLGGADSFLGSGLPRTLLRDLRRGRWSIQDHVDLHGMNRNEAHQQVALFVAESLATGKRCLRIVHGRGNGSPGREAILRQLVKLWLSRCKDVLAFCHAPPSDGGDGALWVLLKAGGKPR</sequence>
<organism evidence="3 4">
    <name type="scientific">Candidatus Accumulibacter aalborgensis</name>
    <dbReference type="NCBI Taxonomy" id="1860102"/>
    <lineage>
        <taxon>Bacteria</taxon>
        <taxon>Pseudomonadati</taxon>
        <taxon>Pseudomonadota</taxon>
        <taxon>Betaproteobacteria</taxon>
        <taxon>Candidatus Accumulibacter</taxon>
    </lineage>
</organism>
<dbReference type="AlphaFoldDB" id="A0A1A8XNY3"/>
<evidence type="ECO:0000313" key="3">
    <source>
        <dbReference type="EMBL" id="SBT06351.1"/>
    </source>
</evidence>
<evidence type="ECO:0000259" key="2">
    <source>
        <dbReference type="PROSITE" id="PS50828"/>
    </source>
</evidence>
<proteinExistence type="predicted"/>
<reference evidence="3 4" key="1">
    <citation type="submission" date="2016-06" db="EMBL/GenBank/DDBJ databases">
        <authorList>
            <person name="Kjaerup R.B."/>
            <person name="Dalgaard T.S."/>
            <person name="Juul-Madsen H.R."/>
        </authorList>
    </citation>
    <scope>NUCLEOTIDE SEQUENCE [LARGE SCALE GENOMIC DNA]</scope>
    <source>
        <strain evidence="3">3</strain>
    </source>
</reference>
<feature type="domain" description="Smr" evidence="2">
    <location>
        <begin position="113"/>
        <end position="194"/>
    </location>
</feature>
<evidence type="ECO:0000256" key="1">
    <source>
        <dbReference type="SAM" id="MobiDB-lite"/>
    </source>
</evidence>
<dbReference type="SMART" id="SM00463">
    <property type="entry name" value="SMR"/>
    <property type="match status" value="1"/>
</dbReference>
<dbReference type="Proteomes" id="UP000199169">
    <property type="component" value="Unassembled WGS sequence"/>
</dbReference>
<dbReference type="SUPFAM" id="SSF160443">
    <property type="entry name" value="SMR domain-like"/>
    <property type="match status" value="1"/>
</dbReference>
<dbReference type="InterPro" id="IPR002625">
    <property type="entry name" value="Smr_dom"/>
</dbReference>
<accession>A0A1A8XNY3</accession>
<dbReference type="STRING" id="1860102.ACCAA_310085"/>
<dbReference type="EMBL" id="FLQX01000107">
    <property type="protein sequence ID" value="SBT06351.1"/>
    <property type="molecule type" value="Genomic_DNA"/>
</dbReference>
<dbReference type="Gene3D" id="3.30.1370.110">
    <property type="match status" value="1"/>
</dbReference>
<dbReference type="PANTHER" id="PTHR35562">
    <property type="entry name" value="DNA ENDONUCLEASE SMRA-RELATED"/>
    <property type="match status" value="1"/>
</dbReference>
<evidence type="ECO:0000313" key="4">
    <source>
        <dbReference type="Proteomes" id="UP000199169"/>
    </source>
</evidence>